<dbReference type="EMBL" id="CASHTH010002662">
    <property type="protein sequence ID" value="CAI8033387.1"/>
    <property type="molecule type" value="Genomic_DNA"/>
</dbReference>
<proteinExistence type="predicted"/>
<evidence type="ECO:0000313" key="1">
    <source>
        <dbReference type="EMBL" id="CAI8033387.1"/>
    </source>
</evidence>
<accession>A0AA35X0K4</accession>
<dbReference type="AlphaFoldDB" id="A0AA35X0K4"/>
<gene>
    <name evidence="1" type="ORF">GBAR_LOCUS18832</name>
</gene>
<reference evidence="1" key="1">
    <citation type="submission" date="2023-03" db="EMBL/GenBank/DDBJ databases">
        <authorList>
            <person name="Steffen K."/>
            <person name="Cardenas P."/>
        </authorList>
    </citation>
    <scope>NUCLEOTIDE SEQUENCE</scope>
</reference>
<comment type="caution">
    <text evidence="1">The sequence shown here is derived from an EMBL/GenBank/DDBJ whole genome shotgun (WGS) entry which is preliminary data.</text>
</comment>
<dbReference type="Proteomes" id="UP001174909">
    <property type="component" value="Unassembled WGS sequence"/>
</dbReference>
<keyword evidence="2" id="KW-1185">Reference proteome</keyword>
<name>A0AA35X0K4_GEOBA</name>
<organism evidence="1 2">
    <name type="scientific">Geodia barretti</name>
    <name type="common">Barrett's horny sponge</name>
    <dbReference type="NCBI Taxonomy" id="519541"/>
    <lineage>
        <taxon>Eukaryota</taxon>
        <taxon>Metazoa</taxon>
        <taxon>Porifera</taxon>
        <taxon>Demospongiae</taxon>
        <taxon>Heteroscleromorpha</taxon>
        <taxon>Tetractinellida</taxon>
        <taxon>Astrophorina</taxon>
        <taxon>Geodiidae</taxon>
        <taxon>Geodia</taxon>
    </lineage>
</organism>
<protein>
    <submittedName>
        <fullName evidence="1">Uncharacterized protein</fullName>
    </submittedName>
</protein>
<evidence type="ECO:0000313" key="2">
    <source>
        <dbReference type="Proteomes" id="UP001174909"/>
    </source>
</evidence>
<sequence length="65" mass="7542">MNRCRRIEYFTTNSTQSITDGLGAVKERQKWITKAGYELGAGRLNVLLVHTQTIFRWQACVLLRQ</sequence>